<dbReference type="EMBL" id="JACBZP010000001">
    <property type="protein sequence ID" value="NYI69378.1"/>
    <property type="molecule type" value="Genomic_DNA"/>
</dbReference>
<keyword evidence="2" id="KW-0812">Transmembrane</keyword>
<dbReference type="AlphaFoldDB" id="A0A7Z0IJC7"/>
<dbReference type="InterPro" id="IPR025323">
    <property type="entry name" value="DUF4229"/>
</dbReference>
<evidence type="ECO:0000313" key="4">
    <source>
        <dbReference type="Proteomes" id="UP000539111"/>
    </source>
</evidence>
<keyword evidence="4" id="KW-1185">Reference proteome</keyword>
<feature type="compositionally biased region" description="Acidic residues" evidence="1">
    <location>
        <begin position="81"/>
        <end position="93"/>
    </location>
</feature>
<dbReference type="Pfam" id="PF14012">
    <property type="entry name" value="DUF4229"/>
    <property type="match status" value="1"/>
</dbReference>
<evidence type="ECO:0000313" key="3">
    <source>
        <dbReference type="EMBL" id="NYI69378.1"/>
    </source>
</evidence>
<feature type="compositionally biased region" description="Basic and acidic residues" evidence="1">
    <location>
        <begin position="69"/>
        <end position="80"/>
    </location>
</feature>
<keyword evidence="3" id="KW-0808">Transferase</keyword>
<feature type="region of interest" description="Disordered" evidence="1">
    <location>
        <begin position="69"/>
        <end position="108"/>
    </location>
</feature>
<evidence type="ECO:0000256" key="1">
    <source>
        <dbReference type="SAM" id="MobiDB-lite"/>
    </source>
</evidence>
<dbReference type="Proteomes" id="UP000539111">
    <property type="component" value="Unassembled WGS sequence"/>
</dbReference>
<dbReference type="RefSeq" id="WP_179429615.1">
    <property type="nucleotide sequence ID" value="NZ_JACBZP010000001.1"/>
</dbReference>
<organism evidence="3 4">
    <name type="scientific">Spelaeicoccus albus</name>
    <dbReference type="NCBI Taxonomy" id="1280376"/>
    <lineage>
        <taxon>Bacteria</taxon>
        <taxon>Bacillati</taxon>
        <taxon>Actinomycetota</taxon>
        <taxon>Actinomycetes</taxon>
        <taxon>Micrococcales</taxon>
        <taxon>Brevibacteriaceae</taxon>
        <taxon>Spelaeicoccus</taxon>
    </lineage>
</organism>
<feature type="transmembrane region" description="Helical" evidence="2">
    <location>
        <begin position="30"/>
        <end position="48"/>
    </location>
</feature>
<keyword evidence="2" id="KW-1133">Transmembrane helix</keyword>
<dbReference type="GO" id="GO:0016740">
    <property type="term" value="F:transferase activity"/>
    <property type="evidence" value="ECO:0007669"/>
    <property type="project" value="UniProtKB-KW"/>
</dbReference>
<feature type="transmembrane region" description="Helical" evidence="2">
    <location>
        <begin position="7"/>
        <end position="24"/>
    </location>
</feature>
<reference evidence="3 4" key="1">
    <citation type="submission" date="2020-07" db="EMBL/GenBank/DDBJ databases">
        <title>Sequencing the genomes of 1000 actinobacteria strains.</title>
        <authorList>
            <person name="Klenk H.-P."/>
        </authorList>
    </citation>
    <scope>NUCLEOTIDE SEQUENCE [LARGE SCALE GENOMIC DNA]</scope>
    <source>
        <strain evidence="3 4">DSM 26341</strain>
    </source>
</reference>
<evidence type="ECO:0000256" key="2">
    <source>
        <dbReference type="SAM" id="Phobius"/>
    </source>
</evidence>
<protein>
    <submittedName>
        <fullName evidence="3">Mannitol-specific phosphotransferase system IIBC component</fullName>
    </submittedName>
</protein>
<accession>A0A7Z0IJC7</accession>
<keyword evidence="2" id="KW-0472">Membrane</keyword>
<name>A0A7Z0IJC7_9MICO</name>
<gene>
    <name evidence="3" type="ORF">BJY26_003684</name>
</gene>
<sequence>MNPVLKYSVLRIGIFAVLLAIFWMVHLLSLLTIVAAAVLAFLISFLALRGARRDMITYLDERRRSRAEKAETRVKRRDADENYEDSLFDDDLPATDTADSRPGTASET</sequence>
<proteinExistence type="predicted"/>
<comment type="caution">
    <text evidence="3">The sequence shown here is derived from an EMBL/GenBank/DDBJ whole genome shotgun (WGS) entry which is preliminary data.</text>
</comment>